<organism evidence="7 8">
    <name type="scientific">Plasmodium relictum</name>
    <dbReference type="NCBI Taxonomy" id="85471"/>
    <lineage>
        <taxon>Eukaryota</taxon>
        <taxon>Sar</taxon>
        <taxon>Alveolata</taxon>
        <taxon>Apicomplexa</taxon>
        <taxon>Aconoidasida</taxon>
        <taxon>Haemosporida</taxon>
        <taxon>Plasmodiidae</taxon>
        <taxon>Plasmodium</taxon>
        <taxon>Plasmodium (Haemamoeba)</taxon>
    </lineage>
</organism>
<evidence type="ECO:0000256" key="1">
    <source>
        <dbReference type="ARBA" id="ARBA00010537"/>
    </source>
</evidence>
<dbReference type="Gene3D" id="3.30.1550.10">
    <property type="entry name" value="Ribosomal protein L11/L12, N-terminal domain"/>
    <property type="match status" value="1"/>
</dbReference>
<name>A0A1J1HA67_PLARL</name>
<dbReference type="GeneID" id="39736615"/>
<evidence type="ECO:0000313" key="7">
    <source>
        <dbReference type="EMBL" id="CRH00495.1"/>
    </source>
</evidence>
<reference evidence="7 8" key="1">
    <citation type="submission" date="2015-04" db="EMBL/GenBank/DDBJ databases">
        <authorList>
            <consortium name="Pathogen Informatics"/>
        </authorList>
    </citation>
    <scope>NUCLEOTIDE SEQUENCE [LARGE SCALE GENOMIC DNA]</scope>
    <source>
        <strain evidence="7 8">SGS1</strain>
    </source>
</reference>
<evidence type="ECO:0000256" key="3">
    <source>
        <dbReference type="ARBA" id="ARBA00023274"/>
    </source>
</evidence>
<dbReference type="PANTHER" id="PTHR11661">
    <property type="entry name" value="60S RIBOSOMAL PROTEIN L12"/>
    <property type="match status" value="1"/>
</dbReference>
<keyword evidence="2 4" id="KW-0689">Ribosomal protein</keyword>
<dbReference type="InterPro" id="IPR020785">
    <property type="entry name" value="Ribosomal_uL11_CS"/>
</dbReference>
<dbReference type="KEGG" id="prel:PRELSG_1014900"/>
<feature type="domain" description="Large ribosomal subunit protein uL11 C-terminal" evidence="5">
    <location>
        <begin position="74"/>
        <end position="143"/>
    </location>
</feature>
<dbReference type="RefSeq" id="XP_028533498.1">
    <property type="nucleotide sequence ID" value="XM_028677072.1"/>
</dbReference>
<dbReference type="SMART" id="SM00649">
    <property type="entry name" value="RL11"/>
    <property type="match status" value="1"/>
</dbReference>
<dbReference type="Pfam" id="PF03946">
    <property type="entry name" value="Ribosomal_L11_N"/>
    <property type="match status" value="1"/>
</dbReference>
<dbReference type="SUPFAM" id="SSF46906">
    <property type="entry name" value="Ribosomal protein L11, C-terminal domain"/>
    <property type="match status" value="1"/>
</dbReference>
<protein>
    <submittedName>
        <fullName evidence="7">60S ribosomal protein L12, putative</fullName>
    </submittedName>
</protein>
<dbReference type="VEuPathDB" id="PlasmoDB:PRELSG_1014900"/>
<dbReference type="GO" id="GO:0022625">
    <property type="term" value="C:cytosolic large ribosomal subunit"/>
    <property type="evidence" value="ECO:0007669"/>
    <property type="project" value="TreeGrafter"/>
</dbReference>
<dbReference type="InterPro" id="IPR020783">
    <property type="entry name" value="Ribosomal_uL11_C"/>
</dbReference>
<dbReference type="InterPro" id="IPR036796">
    <property type="entry name" value="Ribosomal_uL11_N_sf"/>
</dbReference>
<comment type="similarity">
    <text evidence="1 4">Belongs to the universal ribosomal protein uL11 family.</text>
</comment>
<dbReference type="InterPro" id="IPR020784">
    <property type="entry name" value="Ribosomal_uL11_N"/>
</dbReference>
<dbReference type="GO" id="GO:0003735">
    <property type="term" value="F:structural constituent of ribosome"/>
    <property type="evidence" value="ECO:0007669"/>
    <property type="project" value="InterPro"/>
</dbReference>
<dbReference type="Proteomes" id="UP000220158">
    <property type="component" value="Chromosome 10"/>
</dbReference>
<dbReference type="Pfam" id="PF00298">
    <property type="entry name" value="Ribosomal_L11"/>
    <property type="match status" value="1"/>
</dbReference>
<accession>A0A1J1HA67</accession>
<dbReference type="PANTHER" id="PTHR11661:SF2">
    <property type="entry name" value="LARGE RIBOSOMAL SUBUNIT PROTEIN UL11"/>
    <property type="match status" value="1"/>
</dbReference>
<evidence type="ECO:0000259" key="5">
    <source>
        <dbReference type="Pfam" id="PF00298"/>
    </source>
</evidence>
<proteinExistence type="inferred from homology"/>
<dbReference type="GO" id="GO:0006412">
    <property type="term" value="P:translation"/>
    <property type="evidence" value="ECO:0007669"/>
    <property type="project" value="InterPro"/>
</dbReference>
<evidence type="ECO:0000259" key="6">
    <source>
        <dbReference type="Pfam" id="PF03946"/>
    </source>
</evidence>
<dbReference type="SUPFAM" id="SSF54747">
    <property type="entry name" value="Ribosomal L11/L12e N-terminal domain"/>
    <property type="match status" value="1"/>
</dbReference>
<keyword evidence="8" id="KW-1185">Reference proteome</keyword>
<evidence type="ECO:0000313" key="8">
    <source>
        <dbReference type="Proteomes" id="UP000220158"/>
    </source>
</evidence>
<dbReference type="EMBL" id="LN835305">
    <property type="protein sequence ID" value="CRH00495.1"/>
    <property type="molecule type" value="Genomic_DNA"/>
</dbReference>
<keyword evidence="3 4" id="KW-0687">Ribonucleoprotein</keyword>
<dbReference type="InterPro" id="IPR000911">
    <property type="entry name" value="Ribosomal_uL11"/>
</dbReference>
<dbReference type="FunFam" id="3.30.1550.10:FF:000002">
    <property type="entry name" value="60S ribosomal protein L12"/>
    <property type="match status" value="1"/>
</dbReference>
<dbReference type="Gene3D" id="1.10.10.250">
    <property type="entry name" value="Ribosomal protein L11, C-terminal domain"/>
    <property type="match status" value="1"/>
</dbReference>
<evidence type="ECO:0000256" key="2">
    <source>
        <dbReference type="ARBA" id="ARBA00022980"/>
    </source>
</evidence>
<dbReference type="InterPro" id="IPR036769">
    <property type="entry name" value="Ribosomal_uL11_C_sf"/>
</dbReference>
<dbReference type="OMA" id="QPPHDVI"/>
<dbReference type="OrthoDB" id="1478556at2759"/>
<dbReference type="GO" id="GO:0070180">
    <property type="term" value="F:large ribosomal subunit rRNA binding"/>
    <property type="evidence" value="ECO:0007669"/>
    <property type="project" value="TreeGrafter"/>
</dbReference>
<dbReference type="PROSITE" id="PS00359">
    <property type="entry name" value="RIBOSOMAL_L11"/>
    <property type="match status" value="1"/>
</dbReference>
<feature type="domain" description="Large ribosomal subunit protein uL11 N-terminal" evidence="6">
    <location>
        <begin position="13"/>
        <end position="69"/>
    </location>
</feature>
<dbReference type="FunFam" id="1.10.10.250:FF:000002">
    <property type="entry name" value="60S ribosomal protein L12"/>
    <property type="match status" value="1"/>
</dbReference>
<gene>
    <name evidence="7" type="ORF">PRELSG_1014900</name>
</gene>
<dbReference type="AlphaFoldDB" id="A0A1J1HA67"/>
<evidence type="ECO:0000256" key="4">
    <source>
        <dbReference type="RuleBase" id="RU003978"/>
    </source>
</evidence>
<sequence length="165" mass="18197">MAPRPDPNEIKYVYIRQVGGEVGASSVLSPKLGPLGLSPKKIGDDIAKETQSWKGLKICVKLTIQNRQAKIEVVPTSTALILKELNEAPRDRKKVKNIKHNGNLKLEQIYSISRSMREKSRAKEFKGTVKEILGTCNSVGCTVDGKKPTTIQEMIDSGEIEVPLD</sequence>
<dbReference type="HAMAP" id="MF_00736">
    <property type="entry name" value="Ribosomal_uL11"/>
    <property type="match status" value="1"/>
</dbReference>